<keyword evidence="3" id="KW-0812">Transmembrane</keyword>
<reference evidence="5 6" key="1">
    <citation type="submission" date="2021-06" db="EMBL/GenBank/DDBJ databases">
        <title>Bacillus sp. RD4P76, an endophyte from a halophyte.</title>
        <authorList>
            <person name="Sun J.-Q."/>
        </authorList>
    </citation>
    <scope>NUCLEOTIDE SEQUENCE [LARGE SCALE GENOMIC DNA]</scope>
    <source>
        <strain evidence="5 6">CGMCC 1.15917</strain>
    </source>
</reference>
<dbReference type="PANTHER" id="PTHR47371">
    <property type="entry name" value="LIPOTEICHOIC ACID SYNTHASE"/>
    <property type="match status" value="1"/>
</dbReference>
<evidence type="ECO:0000313" key="5">
    <source>
        <dbReference type="EMBL" id="MBU9710679.1"/>
    </source>
</evidence>
<gene>
    <name evidence="5" type="ORF">KS419_02835</name>
</gene>
<comment type="similarity">
    <text evidence="1 2">Belongs to the LTA synthase family.</text>
</comment>
<name>A0ABS6JBW2_9BACI</name>
<proteinExistence type="inferred from homology"/>
<evidence type="ECO:0000256" key="2">
    <source>
        <dbReference type="PIRNR" id="PIRNR005091"/>
    </source>
</evidence>
<dbReference type="InterPro" id="IPR050448">
    <property type="entry name" value="OpgB/LTA_synthase_biosynth"/>
</dbReference>
<dbReference type="Pfam" id="PF00884">
    <property type="entry name" value="Sulfatase"/>
    <property type="match status" value="1"/>
</dbReference>
<evidence type="ECO:0000256" key="3">
    <source>
        <dbReference type="SAM" id="Phobius"/>
    </source>
</evidence>
<keyword evidence="2" id="KW-1003">Cell membrane</keyword>
<dbReference type="Proteomes" id="UP000784880">
    <property type="component" value="Unassembled WGS sequence"/>
</dbReference>
<dbReference type="PANTHER" id="PTHR47371:SF1">
    <property type="entry name" value="LIPOTEICHOIC ACID SYNTHASE-LIKE YQGS"/>
    <property type="match status" value="1"/>
</dbReference>
<evidence type="ECO:0000256" key="1">
    <source>
        <dbReference type="ARBA" id="ARBA00009983"/>
    </source>
</evidence>
<dbReference type="InterPro" id="IPR012160">
    <property type="entry name" value="LtaS-like"/>
</dbReference>
<dbReference type="PIRSF" id="PIRSF005091">
    <property type="entry name" value="Mmb_sulf_HI1246"/>
    <property type="match status" value="1"/>
</dbReference>
<feature type="transmembrane region" description="Helical" evidence="3">
    <location>
        <begin position="68"/>
        <end position="89"/>
    </location>
</feature>
<keyword evidence="6" id="KW-1185">Reference proteome</keyword>
<feature type="transmembrane region" description="Helical" evidence="3">
    <location>
        <begin position="40"/>
        <end position="61"/>
    </location>
</feature>
<accession>A0ABS6JBW2</accession>
<feature type="transmembrane region" description="Helical" evidence="3">
    <location>
        <begin position="155"/>
        <end position="173"/>
    </location>
</feature>
<organism evidence="5 6">
    <name type="scientific">Evansella tamaricis</name>
    <dbReference type="NCBI Taxonomy" id="2069301"/>
    <lineage>
        <taxon>Bacteria</taxon>
        <taxon>Bacillati</taxon>
        <taxon>Bacillota</taxon>
        <taxon>Bacilli</taxon>
        <taxon>Bacillales</taxon>
        <taxon>Bacillaceae</taxon>
        <taxon>Evansella</taxon>
    </lineage>
</organism>
<keyword evidence="2 3" id="KW-0472">Membrane</keyword>
<comment type="caution">
    <text evidence="5">The sequence shown here is derived from an EMBL/GenBank/DDBJ whole genome shotgun (WGS) entry which is preliminary data.</text>
</comment>
<evidence type="ECO:0000313" key="6">
    <source>
        <dbReference type="Proteomes" id="UP000784880"/>
    </source>
</evidence>
<feature type="transmembrane region" description="Helical" evidence="3">
    <location>
        <begin position="12"/>
        <end position="34"/>
    </location>
</feature>
<keyword evidence="3" id="KW-1133">Transmembrane helix</keyword>
<protein>
    <submittedName>
        <fullName evidence="5">LTA synthase family protein</fullName>
    </submittedName>
</protein>
<dbReference type="CDD" id="cd16015">
    <property type="entry name" value="LTA_synthase"/>
    <property type="match status" value="1"/>
</dbReference>
<feature type="transmembrane region" description="Helical" evidence="3">
    <location>
        <begin position="109"/>
        <end position="135"/>
    </location>
</feature>
<evidence type="ECO:0000259" key="4">
    <source>
        <dbReference type="Pfam" id="PF00884"/>
    </source>
</evidence>
<sequence length="610" mass="70506">MENFINHHRFMLLCLVLLWMKTFIVSLITFDININQYIEALVFFVNPLFILLIVYSIGLMLKPKLQVLYFLTVSTLLTVVLYSNVVYYREFSDVITLPMLLMGGNMGDLSTSIFALIHWSDFLYFIDIVLISLVLIKKFSWFTVNQTTFGKSKPIFITVMVFFTIAISQVSFLDKSYTFNRNQLIQTLGIYNFYLYDAFVHTQTSTQTVFAEEDDWSSIEKHLETHRVDPNPDMFGAAEDMNVIIVSLESVESFVIEESINGEEITPFINELIEDSFYFENFYYQTGQGKTSDAEFLINTSLYPLGRGAVFLTHAENEWNALPKTLVNHGYTTANFHANDLTFYNRNVMYDSLGYTDTYSFSDYKISMMNSVGWGMKDIDFVEQSMDFIKEIPEPFYGKMLTLTNHFPYHLEEEDQLIEPFDSESNVVNQYFPTVRYTDEAMRILVERLKEDGLYENTVLVMYGDHYGIANSHYEELSTFLGKKIDIFESMKLERVPLLIHIPGMEGERIDSVSGQVDVMPTLLNLLGIPEGDHIMFGNDLFAEDRDDFAVLRNGSVITDDLIYTNDMCFNTATGEQISLDSCEDIQEKGAMELFYSDKIIYGDLFRFLD</sequence>
<feature type="domain" description="Sulfatase N-terminal" evidence="4">
    <location>
        <begin position="242"/>
        <end position="529"/>
    </location>
</feature>
<dbReference type="InterPro" id="IPR000917">
    <property type="entry name" value="Sulfatase_N"/>
</dbReference>
<dbReference type="EMBL" id="JAHQCS010000044">
    <property type="protein sequence ID" value="MBU9710679.1"/>
    <property type="molecule type" value="Genomic_DNA"/>
</dbReference>
<dbReference type="RefSeq" id="WP_217064575.1">
    <property type="nucleotide sequence ID" value="NZ_JAHQCS010000044.1"/>
</dbReference>